<dbReference type="AlphaFoldDB" id="A0A0C9Y0H3"/>
<evidence type="ECO:0000313" key="2">
    <source>
        <dbReference type="Proteomes" id="UP000054018"/>
    </source>
</evidence>
<organism evidence="1 2">
    <name type="scientific">Pisolithus microcarpus 441</name>
    <dbReference type="NCBI Taxonomy" id="765257"/>
    <lineage>
        <taxon>Eukaryota</taxon>
        <taxon>Fungi</taxon>
        <taxon>Dikarya</taxon>
        <taxon>Basidiomycota</taxon>
        <taxon>Agaricomycotina</taxon>
        <taxon>Agaricomycetes</taxon>
        <taxon>Agaricomycetidae</taxon>
        <taxon>Boletales</taxon>
        <taxon>Sclerodermatineae</taxon>
        <taxon>Pisolithaceae</taxon>
        <taxon>Pisolithus</taxon>
    </lineage>
</organism>
<sequence length="56" mass="6837">MLKNCPTRWREPSVLDILAQITRLYKREVHVDLNVNDPFLVFQFPEIMSLMFYMNY</sequence>
<keyword evidence="2" id="KW-1185">Reference proteome</keyword>
<dbReference type="HOGENOM" id="CLU_3015051_0_0_1"/>
<evidence type="ECO:0000313" key="1">
    <source>
        <dbReference type="EMBL" id="KIK18250.1"/>
    </source>
</evidence>
<proteinExistence type="predicted"/>
<reference evidence="2" key="2">
    <citation type="submission" date="2015-01" db="EMBL/GenBank/DDBJ databases">
        <title>Evolutionary Origins and Diversification of the Mycorrhizal Mutualists.</title>
        <authorList>
            <consortium name="DOE Joint Genome Institute"/>
            <consortium name="Mycorrhizal Genomics Consortium"/>
            <person name="Kohler A."/>
            <person name="Kuo A."/>
            <person name="Nagy L.G."/>
            <person name="Floudas D."/>
            <person name="Copeland A."/>
            <person name="Barry K.W."/>
            <person name="Cichocki N."/>
            <person name="Veneault-Fourrey C."/>
            <person name="LaButti K."/>
            <person name="Lindquist E.A."/>
            <person name="Lipzen A."/>
            <person name="Lundell T."/>
            <person name="Morin E."/>
            <person name="Murat C."/>
            <person name="Riley R."/>
            <person name="Ohm R."/>
            <person name="Sun H."/>
            <person name="Tunlid A."/>
            <person name="Henrissat B."/>
            <person name="Grigoriev I.V."/>
            <person name="Hibbett D.S."/>
            <person name="Martin F."/>
        </authorList>
    </citation>
    <scope>NUCLEOTIDE SEQUENCE [LARGE SCALE GENOMIC DNA]</scope>
    <source>
        <strain evidence="2">441</strain>
    </source>
</reference>
<dbReference type="EMBL" id="KN833809">
    <property type="protein sequence ID" value="KIK18250.1"/>
    <property type="molecule type" value="Genomic_DNA"/>
</dbReference>
<reference evidence="1 2" key="1">
    <citation type="submission" date="2014-04" db="EMBL/GenBank/DDBJ databases">
        <authorList>
            <consortium name="DOE Joint Genome Institute"/>
            <person name="Kuo A."/>
            <person name="Kohler A."/>
            <person name="Costa M.D."/>
            <person name="Nagy L.G."/>
            <person name="Floudas D."/>
            <person name="Copeland A."/>
            <person name="Barry K.W."/>
            <person name="Cichocki N."/>
            <person name="Veneault-Fourrey C."/>
            <person name="LaButti K."/>
            <person name="Lindquist E.A."/>
            <person name="Lipzen A."/>
            <person name="Lundell T."/>
            <person name="Morin E."/>
            <person name="Murat C."/>
            <person name="Sun H."/>
            <person name="Tunlid A."/>
            <person name="Henrissat B."/>
            <person name="Grigoriev I.V."/>
            <person name="Hibbett D.S."/>
            <person name="Martin F."/>
            <person name="Nordberg H.P."/>
            <person name="Cantor M.N."/>
            <person name="Hua S.X."/>
        </authorList>
    </citation>
    <scope>NUCLEOTIDE SEQUENCE [LARGE SCALE GENOMIC DNA]</scope>
    <source>
        <strain evidence="1 2">441</strain>
    </source>
</reference>
<dbReference type="Proteomes" id="UP000054018">
    <property type="component" value="Unassembled WGS sequence"/>
</dbReference>
<name>A0A0C9Y0H3_9AGAM</name>
<accession>A0A0C9Y0H3</accession>
<gene>
    <name evidence="1" type="ORF">PISMIDRAFT_14496</name>
</gene>
<dbReference type="OrthoDB" id="10527051at2759"/>
<protein>
    <submittedName>
        <fullName evidence="1">Uncharacterized protein</fullName>
    </submittedName>
</protein>